<comment type="caution">
    <text evidence="5">The sequence shown here is derived from an EMBL/GenBank/DDBJ whole genome shotgun (WGS) entry which is preliminary data.</text>
</comment>
<organism evidence="5 6">
    <name type="scientific">Pleurodeles waltl</name>
    <name type="common">Iberian ribbed newt</name>
    <dbReference type="NCBI Taxonomy" id="8319"/>
    <lineage>
        <taxon>Eukaryota</taxon>
        <taxon>Metazoa</taxon>
        <taxon>Chordata</taxon>
        <taxon>Craniata</taxon>
        <taxon>Vertebrata</taxon>
        <taxon>Euteleostomi</taxon>
        <taxon>Amphibia</taxon>
        <taxon>Batrachia</taxon>
        <taxon>Caudata</taxon>
        <taxon>Salamandroidea</taxon>
        <taxon>Salamandridae</taxon>
        <taxon>Pleurodelinae</taxon>
        <taxon>Pleurodeles</taxon>
    </lineage>
</organism>
<evidence type="ECO:0000256" key="3">
    <source>
        <dbReference type="ARBA" id="ARBA00022691"/>
    </source>
</evidence>
<protein>
    <recommendedName>
        <fullName evidence="4">O-methyltransferase dimerisation domain-containing protein</fullName>
    </recommendedName>
</protein>
<keyword evidence="6" id="KW-1185">Reference proteome</keyword>
<dbReference type="AlphaFoldDB" id="A0AAV7NMC1"/>
<proteinExistence type="predicted"/>
<dbReference type="InterPro" id="IPR012967">
    <property type="entry name" value="COMT_dimerisation"/>
</dbReference>
<dbReference type="GO" id="GO:0046983">
    <property type="term" value="F:protein dimerization activity"/>
    <property type="evidence" value="ECO:0007669"/>
    <property type="project" value="InterPro"/>
</dbReference>
<evidence type="ECO:0000256" key="2">
    <source>
        <dbReference type="ARBA" id="ARBA00022679"/>
    </source>
</evidence>
<dbReference type="Pfam" id="PF08100">
    <property type="entry name" value="Dimerisation"/>
    <property type="match status" value="1"/>
</dbReference>
<dbReference type="PROSITE" id="PS51683">
    <property type="entry name" value="SAM_OMT_II"/>
    <property type="match status" value="1"/>
</dbReference>
<evidence type="ECO:0000259" key="4">
    <source>
        <dbReference type="Pfam" id="PF08100"/>
    </source>
</evidence>
<dbReference type="SUPFAM" id="SSF46785">
    <property type="entry name" value="Winged helix' DNA-binding domain"/>
    <property type="match status" value="1"/>
</dbReference>
<reference evidence="5" key="1">
    <citation type="journal article" date="2022" name="bioRxiv">
        <title>Sequencing and chromosome-scale assembly of the giantPleurodeles waltlgenome.</title>
        <authorList>
            <person name="Brown T."/>
            <person name="Elewa A."/>
            <person name="Iarovenko S."/>
            <person name="Subramanian E."/>
            <person name="Araus A.J."/>
            <person name="Petzold A."/>
            <person name="Susuki M."/>
            <person name="Suzuki K.-i.T."/>
            <person name="Hayashi T."/>
            <person name="Toyoda A."/>
            <person name="Oliveira C."/>
            <person name="Osipova E."/>
            <person name="Leigh N.D."/>
            <person name="Simon A."/>
            <person name="Yun M.H."/>
        </authorList>
    </citation>
    <scope>NUCLEOTIDE SEQUENCE</scope>
    <source>
        <strain evidence="5">20211129_DDA</strain>
        <tissue evidence="5">Liver</tissue>
    </source>
</reference>
<keyword evidence="2" id="KW-0808">Transferase</keyword>
<dbReference type="Proteomes" id="UP001066276">
    <property type="component" value="Chromosome 8"/>
</dbReference>
<feature type="domain" description="O-methyltransferase dimerisation" evidence="4">
    <location>
        <begin position="55"/>
        <end position="131"/>
    </location>
</feature>
<dbReference type="EMBL" id="JANPWB010000012">
    <property type="protein sequence ID" value="KAJ1116257.1"/>
    <property type="molecule type" value="Genomic_DNA"/>
</dbReference>
<keyword evidence="3" id="KW-0949">S-adenosyl-L-methionine</keyword>
<gene>
    <name evidence="5" type="ORF">NDU88_004473</name>
</gene>
<dbReference type="GO" id="GO:0008168">
    <property type="term" value="F:methyltransferase activity"/>
    <property type="evidence" value="ECO:0007669"/>
    <property type="project" value="UniProtKB-KW"/>
</dbReference>
<dbReference type="Gene3D" id="1.10.10.10">
    <property type="entry name" value="Winged helix-like DNA-binding domain superfamily/Winged helix DNA-binding domain"/>
    <property type="match status" value="1"/>
</dbReference>
<dbReference type="FunFam" id="1.10.10.10:FF:000358">
    <property type="entry name" value="Acetylserotonin O-methyltransferase"/>
    <property type="match status" value="1"/>
</dbReference>
<accession>A0AAV7NMC1</accession>
<evidence type="ECO:0000313" key="6">
    <source>
        <dbReference type="Proteomes" id="UP001066276"/>
    </source>
</evidence>
<dbReference type="InterPro" id="IPR036388">
    <property type="entry name" value="WH-like_DNA-bd_sf"/>
</dbReference>
<evidence type="ECO:0000256" key="1">
    <source>
        <dbReference type="ARBA" id="ARBA00022603"/>
    </source>
</evidence>
<keyword evidence="1" id="KW-0489">Methyltransferase</keyword>
<evidence type="ECO:0000313" key="5">
    <source>
        <dbReference type="EMBL" id="KAJ1116257.1"/>
    </source>
</evidence>
<dbReference type="GO" id="GO:0032259">
    <property type="term" value="P:methylation"/>
    <property type="evidence" value="ECO:0007669"/>
    <property type="project" value="UniProtKB-KW"/>
</dbReference>
<sequence>MSTMATDQIDGDTARYKQGISAYYELLIDWRDQGILEDDEYAFLGKDYPGLPAFYVLPKAMFAACELGVFDLLHDSGTPLSSVTIAEHLHASADGIERLLCACVGLKLLEIEKNNSEEFYKNTDLSAIYLTKSSPKSLHTMMMYFSDTVYKYSEYLADAVSLFPTTRSSTHRKQSIYMTDSLEFWDRS</sequence>
<dbReference type="InterPro" id="IPR036390">
    <property type="entry name" value="WH_DNA-bd_sf"/>
</dbReference>
<name>A0AAV7NMC1_PLEWA</name>
<dbReference type="InterPro" id="IPR016461">
    <property type="entry name" value="COMT-like"/>
</dbReference>